<dbReference type="OrthoDB" id="10580271at2759"/>
<gene>
    <name evidence="2" type="ORF">FGIG_04121</name>
</gene>
<dbReference type="AlphaFoldDB" id="A0A504YDM9"/>
<feature type="region of interest" description="Disordered" evidence="1">
    <location>
        <begin position="219"/>
        <end position="241"/>
    </location>
</feature>
<dbReference type="EMBL" id="SUNJ01015353">
    <property type="protein sequence ID" value="TPP55797.1"/>
    <property type="molecule type" value="Genomic_DNA"/>
</dbReference>
<proteinExistence type="predicted"/>
<comment type="caution">
    <text evidence="2">The sequence shown here is derived from an EMBL/GenBank/DDBJ whole genome shotgun (WGS) entry which is preliminary data.</text>
</comment>
<evidence type="ECO:0000256" key="1">
    <source>
        <dbReference type="SAM" id="MobiDB-lite"/>
    </source>
</evidence>
<evidence type="ECO:0000313" key="3">
    <source>
        <dbReference type="Proteomes" id="UP000316759"/>
    </source>
</evidence>
<feature type="compositionally biased region" description="Polar residues" evidence="1">
    <location>
        <begin position="10"/>
        <end position="32"/>
    </location>
</feature>
<dbReference type="Proteomes" id="UP000316759">
    <property type="component" value="Unassembled WGS sequence"/>
</dbReference>
<feature type="region of interest" description="Disordered" evidence="1">
    <location>
        <begin position="1"/>
        <end position="63"/>
    </location>
</feature>
<sequence length="241" mass="26573">MSADPMGNVTKIQAGSTFPNTGLRTNSHSPSIGGSLRAGHTSVNPLAHLPPQYSPADSSPSGQIKLVRKNSEEPQGILKNSKFRYSLPRTRTNAPTMTDVGIIDSINSKTYPLRNASSYTGMSESVNIKPMPDQPLERPIRKRVSPKRSGYYSDVEYLNSNNRTEDSIRFMKKIPPSNRASSVPRGLLQDNINNFSHAVVPLYSEQAVDKRSNNKLKIGLHSPNDIPHPVTNIGRTGHDMW</sequence>
<accession>A0A504YDM9</accession>
<organism evidence="2 3">
    <name type="scientific">Fasciola gigantica</name>
    <name type="common">Giant liver fluke</name>
    <dbReference type="NCBI Taxonomy" id="46835"/>
    <lineage>
        <taxon>Eukaryota</taxon>
        <taxon>Metazoa</taxon>
        <taxon>Spiralia</taxon>
        <taxon>Lophotrochozoa</taxon>
        <taxon>Platyhelminthes</taxon>
        <taxon>Trematoda</taxon>
        <taxon>Digenea</taxon>
        <taxon>Plagiorchiida</taxon>
        <taxon>Echinostomata</taxon>
        <taxon>Echinostomatoidea</taxon>
        <taxon>Fasciolidae</taxon>
        <taxon>Fasciola</taxon>
    </lineage>
</organism>
<keyword evidence="3" id="KW-1185">Reference proteome</keyword>
<name>A0A504YDM9_FASGI</name>
<evidence type="ECO:0000313" key="2">
    <source>
        <dbReference type="EMBL" id="TPP55797.1"/>
    </source>
</evidence>
<protein>
    <submittedName>
        <fullName evidence="2">Uncharacterized protein</fullName>
    </submittedName>
</protein>
<reference evidence="2 3" key="1">
    <citation type="submission" date="2019-04" db="EMBL/GenBank/DDBJ databases">
        <title>Annotation for the trematode Fasciola gigantica.</title>
        <authorList>
            <person name="Choi Y.-J."/>
        </authorList>
    </citation>
    <scope>NUCLEOTIDE SEQUENCE [LARGE SCALE GENOMIC DNA]</scope>
    <source>
        <strain evidence="2">Uganda_cow_1</strain>
    </source>
</reference>